<feature type="transmembrane region" description="Helical" evidence="2">
    <location>
        <begin position="1139"/>
        <end position="1158"/>
    </location>
</feature>
<name>B8LC65_THAPS</name>
<feature type="transmembrane region" description="Helical" evidence="2">
    <location>
        <begin position="894"/>
        <end position="914"/>
    </location>
</feature>
<reference evidence="4 5" key="1">
    <citation type="journal article" date="2004" name="Science">
        <title>The genome of the diatom Thalassiosira pseudonana: ecology, evolution, and metabolism.</title>
        <authorList>
            <person name="Armbrust E.V."/>
            <person name="Berges J.A."/>
            <person name="Bowler C."/>
            <person name="Green B.R."/>
            <person name="Martinez D."/>
            <person name="Putnam N.H."/>
            <person name="Zhou S."/>
            <person name="Allen A.E."/>
            <person name="Apt K.E."/>
            <person name="Bechner M."/>
            <person name="Brzezinski M.A."/>
            <person name="Chaal B.K."/>
            <person name="Chiovitti A."/>
            <person name="Davis A.K."/>
            <person name="Demarest M.S."/>
            <person name="Detter J.C."/>
            <person name="Glavina T."/>
            <person name="Goodstein D."/>
            <person name="Hadi M.Z."/>
            <person name="Hellsten U."/>
            <person name="Hildebrand M."/>
            <person name="Jenkins B.D."/>
            <person name="Jurka J."/>
            <person name="Kapitonov V.V."/>
            <person name="Kroger N."/>
            <person name="Lau W.W."/>
            <person name="Lane T.W."/>
            <person name="Larimer F.W."/>
            <person name="Lippmeier J.C."/>
            <person name="Lucas S."/>
            <person name="Medina M."/>
            <person name="Montsant A."/>
            <person name="Obornik M."/>
            <person name="Parker M.S."/>
            <person name="Palenik B."/>
            <person name="Pazour G.J."/>
            <person name="Richardson P.M."/>
            <person name="Rynearson T.A."/>
            <person name="Saito M.A."/>
            <person name="Schwartz D.C."/>
            <person name="Thamatrakoln K."/>
            <person name="Valentin K."/>
            <person name="Vardi A."/>
            <person name="Wilkerson F.P."/>
            <person name="Rokhsar D.S."/>
        </authorList>
    </citation>
    <scope>NUCLEOTIDE SEQUENCE [LARGE SCALE GENOMIC DNA]</scope>
    <source>
        <strain evidence="4 5">CCMP1335</strain>
    </source>
</reference>
<dbReference type="PaxDb" id="35128-Thaps24372"/>
<sequence length="1418" mass="156706">MKAISSSSASLVGLGVVGLLSSLLMVTLNSLCHAQSSPLTIINPTYMESSRQFYEVNQLTNNDLSPMRHGTADPKQQHRSDITDKTAPDCSGGTLSRYHALVCWLWDAQITLPNEQFEEEIFTIVASMKSTSTPSSPATTIGSNLPTIQMDLHGISASCKGKYEVSTLGASGNIVSSVSSSDDPLHLQVDVASAPLIYNDGTNSNNEKDSTNNTIKPSSLPFPTLATFSSCQSKVSVHDLQFTGSISAKVIGLFSGVIQDKVTDALNEHLCSLIKKNGESVLDKALHVAREYVEGLLGNVSLGDDVFKSGNVVHWDRDMPLMKRILLGINNFASNHLNEGIIIPILQRLNTWQATTTANCDDCGFFFKGVNGLIKSLTKGTGSLDFVVPETILNLHHNHTFSIPNYGDIMITAQSVKVSGLDNFTELSLFRPVGDNLLSSVISSTSGLNVSILMEIEVKPANGGAFRGDALHETFELKFNTSEVNIDVESAVEFDREMFGKLSVGSFMFGSYTVFDNNRNILNCVLEALTSIVFTDMKARMNIDGMHLSPYVPSSEQIDTESLEDNIDELFNNVLQLLLLEYSVTVTESLAGIIQAPVRSLLNTAMANYIGDTKMYPLHCVNIEIPEAKVANPLRFDDNRAMLLFDEAVNQESAITAVNSFIECVEKVIDVERLFNGYFYNFTLGEMKFQLHDLHYENTDSVYELAVLHPDGHYHLQNSLGYGKCTANTKDDSCTMTSFSFGVTVAHVKRGYMGNINAHMKMMNLILHGGTELKFDMNWLPHLKISDLLAHPQCLSIPATNFRFFGFNATIDMLELSINATLNNGGEPHMFAYKTEDSTELATAISTLMSEGAQLLQNALDEASKSLLEEGSQVCSTPANPQRTHTHSRSTGSAGVWTFLFVMAFVIGNAWLFMRGFKDVEDKEEAMATNKQASAVGEVGADEEPEFPSMTEPLLDDNDEMNEVLVVESPPRKFPFASSSSLMFHPSIHPTIKYGFPGILALALVLFIASNATVGASVDLIVTKANGMNLTSLINIYAFSLGSTMREMAQAGVYLLMLLILFCSGVWPYIKVFVLFLCWITSTRRLPPVRREKILYLLDSLGKFSLIDAYVLVLMMVAFRYQLEVENLGQLNVYVTPKFGFYSFLFATIVSLVSGVSLKSFHFTFSGVAGTALGESSVRRFSLVSIGESIPQSVQDSSTFGIYWIQTCYFLFALVNPLVCLVSLFLLFVYPMTMKRQQKMFVLAEITNAWSAIEVFCIAVNASLLEISPFAKTMVGEHCSLLNHILSGWSGDNRDNLHQCFAVKSSIDGSSAVLIIGVILNSLLTSTLHRFAHHAMWERIEREDRPDATEDETRIVRENVLSHTFISRIRKSRLNAFILDEVSFGPVHEYEDFENVVESEEPDSAHFWQEWRKIVSVI</sequence>
<feature type="transmembrane region" description="Helical" evidence="2">
    <location>
        <begin position="1094"/>
        <end position="1119"/>
    </location>
</feature>
<evidence type="ECO:0000256" key="2">
    <source>
        <dbReference type="SAM" id="Phobius"/>
    </source>
</evidence>
<feature type="transmembrane region" description="Helical" evidence="2">
    <location>
        <begin position="1053"/>
        <end position="1082"/>
    </location>
</feature>
<feature type="transmembrane region" description="Helical" evidence="2">
    <location>
        <begin position="994"/>
        <end position="1014"/>
    </location>
</feature>
<evidence type="ECO:0000256" key="1">
    <source>
        <dbReference type="SAM" id="MobiDB-lite"/>
    </source>
</evidence>
<dbReference type="GeneID" id="7445397"/>
<feature type="chain" id="PRO_5002876582" description="Transmembrane protein" evidence="3">
    <location>
        <begin position="35"/>
        <end position="1418"/>
    </location>
</feature>
<evidence type="ECO:0008006" key="6">
    <source>
        <dbReference type="Google" id="ProtNLM"/>
    </source>
</evidence>
<dbReference type="HOGENOM" id="CLU_253274_0_0_1"/>
<dbReference type="PANTHER" id="PTHR34730">
    <property type="entry name" value="UNNAMED PRODUCT"/>
    <property type="match status" value="1"/>
</dbReference>
<keyword evidence="2" id="KW-0812">Transmembrane</keyword>
<keyword evidence="3" id="KW-0732">Signal</keyword>
<accession>B8LC65</accession>
<evidence type="ECO:0000256" key="3">
    <source>
        <dbReference type="SAM" id="SignalP"/>
    </source>
</evidence>
<evidence type="ECO:0000313" key="5">
    <source>
        <dbReference type="Proteomes" id="UP000001449"/>
    </source>
</evidence>
<dbReference type="EMBL" id="DS999415">
    <property type="protein sequence ID" value="EED87164.1"/>
    <property type="molecule type" value="Genomic_DNA"/>
</dbReference>
<feature type="region of interest" description="Disordered" evidence="1">
    <location>
        <begin position="62"/>
        <end position="88"/>
    </location>
</feature>
<dbReference type="PANTHER" id="PTHR34730:SF1">
    <property type="entry name" value="PARAQUAT-INDUCIBLE PROTEIN A"/>
    <property type="match status" value="1"/>
</dbReference>
<dbReference type="OMA" id="WSAIEVF"/>
<dbReference type="Pfam" id="PF04403">
    <property type="entry name" value="PqiA"/>
    <property type="match status" value="2"/>
</dbReference>
<keyword evidence="2" id="KW-1133">Transmembrane helix</keyword>
<feature type="signal peptide" evidence="3">
    <location>
        <begin position="1"/>
        <end position="34"/>
    </location>
</feature>
<organism evidence="4 5">
    <name type="scientific">Thalassiosira pseudonana</name>
    <name type="common">Marine diatom</name>
    <name type="synonym">Cyclotella nana</name>
    <dbReference type="NCBI Taxonomy" id="35128"/>
    <lineage>
        <taxon>Eukaryota</taxon>
        <taxon>Sar</taxon>
        <taxon>Stramenopiles</taxon>
        <taxon>Ochrophyta</taxon>
        <taxon>Bacillariophyta</taxon>
        <taxon>Coscinodiscophyceae</taxon>
        <taxon>Thalassiosirophycidae</taxon>
        <taxon>Thalassiosirales</taxon>
        <taxon>Thalassiosiraceae</taxon>
        <taxon>Thalassiosira</taxon>
    </lineage>
</organism>
<gene>
    <name evidence="4" type="ORF">THAPSDRAFT_24372</name>
</gene>
<dbReference type="Proteomes" id="UP000001449">
    <property type="component" value="Chromosome 11"/>
</dbReference>
<keyword evidence="2" id="KW-0472">Membrane</keyword>
<evidence type="ECO:0000313" key="4">
    <source>
        <dbReference type="EMBL" id="EED87164.1"/>
    </source>
</evidence>
<dbReference type="KEGG" id="tps:THAPSDRAFT_24372"/>
<dbReference type="InterPro" id="IPR007498">
    <property type="entry name" value="PqiA-like"/>
</dbReference>
<keyword evidence="5" id="KW-1185">Reference proteome</keyword>
<feature type="compositionally biased region" description="Basic and acidic residues" evidence="1">
    <location>
        <begin position="70"/>
        <end position="87"/>
    </location>
</feature>
<dbReference type="InParanoid" id="B8LC65"/>
<proteinExistence type="predicted"/>
<dbReference type="RefSeq" id="XP_002296468.1">
    <property type="nucleotide sequence ID" value="XM_002296432.1"/>
</dbReference>
<feature type="transmembrane region" description="Helical" evidence="2">
    <location>
        <begin position="1203"/>
        <end position="1230"/>
    </location>
</feature>
<protein>
    <recommendedName>
        <fullName evidence="6">Transmembrane protein</fullName>
    </recommendedName>
</protein>
<reference evidence="4 5" key="2">
    <citation type="journal article" date="2008" name="Nature">
        <title>The Phaeodactylum genome reveals the evolutionary history of diatom genomes.</title>
        <authorList>
            <person name="Bowler C."/>
            <person name="Allen A.E."/>
            <person name="Badger J.H."/>
            <person name="Grimwood J."/>
            <person name="Jabbari K."/>
            <person name="Kuo A."/>
            <person name="Maheswari U."/>
            <person name="Martens C."/>
            <person name="Maumus F."/>
            <person name="Otillar R.P."/>
            <person name="Rayko E."/>
            <person name="Salamov A."/>
            <person name="Vandepoele K."/>
            <person name="Beszteri B."/>
            <person name="Gruber A."/>
            <person name="Heijde M."/>
            <person name="Katinka M."/>
            <person name="Mock T."/>
            <person name="Valentin K."/>
            <person name="Verret F."/>
            <person name="Berges J.A."/>
            <person name="Brownlee C."/>
            <person name="Cadoret J.P."/>
            <person name="Chiovitti A."/>
            <person name="Choi C.J."/>
            <person name="Coesel S."/>
            <person name="De Martino A."/>
            <person name="Detter J.C."/>
            <person name="Durkin C."/>
            <person name="Falciatore A."/>
            <person name="Fournet J."/>
            <person name="Haruta M."/>
            <person name="Huysman M.J."/>
            <person name="Jenkins B.D."/>
            <person name="Jiroutova K."/>
            <person name="Jorgensen R.E."/>
            <person name="Joubert Y."/>
            <person name="Kaplan A."/>
            <person name="Kroger N."/>
            <person name="Kroth P.G."/>
            <person name="La Roche J."/>
            <person name="Lindquist E."/>
            <person name="Lommer M."/>
            <person name="Martin-Jezequel V."/>
            <person name="Lopez P.J."/>
            <person name="Lucas S."/>
            <person name="Mangogna M."/>
            <person name="McGinnis K."/>
            <person name="Medlin L.K."/>
            <person name="Montsant A."/>
            <person name="Oudot-Le Secq M.P."/>
            <person name="Napoli C."/>
            <person name="Obornik M."/>
            <person name="Parker M.S."/>
            <person name="Petit J.L."/>
            <person name="Porcel B.M."/>
            <person name="Poulsen N."/>
            <person name="Robison M."/>
            <person name="Rychlewski L."/>
            <person name="Rynearson T.A."/>
            <person name="Schmutz J."/>
            <person name="Shapiro H."/>
            <person name="Siaut M."/>
            <person name="Stanley M."/>
            <person name="Sussman M.R."/>
            <person name="Taylor A.R."/>
            <person name="Vardi A."/>
            <person name="von Dassow P."/>
            <person name="Vyverman W."/>
            <person name="Willis A."/>
            <person name="Wyrwicz L.S."/>
            <person name="Rokhsar D.S."/>
            <person name="Weissenbach J."/>
            <person name="Armbrust E.V."/>
            <person name="Green B.R."/>
            <person name="Van de Peer Y."/>
            <person name="Grigoriev I.V."/>
        </authorList>
    </citation>
    <scope>NUCLEOTIDE SEQUENCE [LARGE SCALE GENOMIC DNA]</scope>
    <source>
        <strain evidence="4 5">CCMP1335</strain>
    </source>
</reference>
<dbReference type="eggNOG" id="ENOG502QS2P">
    <property type="taxonomic scope" value="Eukaryota"/>
</dbReference>